<dbReference type="PANTHER" id="PTHR28589">
    <property type="entry name" value="28S RIBOSOMAL PROTEIN S34, MITOCHONDRIAL"/>
    <property type="match status" value="1"/>
</dbReference>
<dbReference type="InterPro" id="IPR032053">
    <property type="entry name" value="Ribosomal_mS34"/>
</dbReference>
<dbReference type="GO" id="GO:0005739">
    <property type="term" value="C:mitochondrion"/>
    <property type="evidence" value="ECO:0007669"/>
    <property type="project" value="InterPro"/>
</dbReference>
<keyword evidence="1" id="KW-1185">Reference proteome</keyword>
<dbReference type="STRING" id="1561998.A0A1I7T8G2"/>
<dbReference type="AlphaFoldDB" id="A0A1I7T8G2"/>
<proteinExistence type="predicted"/>
<dbReference type="eggNOG" id="ENOG502QSI0">
    <property type="taxonomic scope" value="Eukaryota"/>
</dbReference>
<dbReference type="Proteomes" id="UP000095282">
    <property type="component" value="Unplaced"/>
</dbReference>
<name>A0A1I7T8G2_9PELO</name>
<evidence type="ECO:0000313" key="1">
    <source>
        <dbReference type="Proteomes" id="UP000095282"/>
    </source>
</evidence>
<dbReference type="Pfam" id="PF16053">
    <property type="entry name" value="MRP-S34"/>
    <property type="match status" value="1"/>
</dbReference>
<dbReference type="GO" id="GO:0003735">
    <property type="term" value="F:structural constituent of ribosome"/>
    <property type="evidence" value="ECO:0007669"/>
    <property type="project" value="InterPro"/>
</dbReference>
<organism evidence="1 2">
    <name type="scientific">Caenorhabditis tropicalis</name>
    <dbReference type="NCBI Taxonomy" id="1561998"/>
    <lineage>
        <taxon>Eukaryota</taxon>
        <taxon>Metazoa</taxon>
        <taxon>Ecdysozoa</taxon>
        <taxon>Nematoda</taxon>
        <taxon>Chromadorea</taxon>
        <taxon>Rhabditida</taxon>
        <taxon>Rhabditina</taxon>
        <taxon>Rhabditomorpha</taxon>
        <taxon>Rhabditoidea</taxon>
        <taxon>Rhabditidae</taxon>
        <taxon>Peloderinae</taxon>
        <taxon>Caenorhabditis</taxon>
    </lineage>
</organism>
<evidence type="ECO:0000313" key="2">
    <source>
        <dbReference type="WBParaSite" id="Csp11.Scaffold544.g3440.t1"/>
    </source>
</evidence>
<accession>A0A1I7T8G2</accession>
<protein>
    <submittedName>
        <fullName evidence="2">Metallophosphoesterase</fullName>
    </submittedName>
</protein>
<reference evidence="2" key="1">
    <citation type="submission" date="2016-11" db="UniProtKB">
        <authorList>
            <consortium name="WormBaseParasite"/>
        </authorList>
    </citation>
    <scope>IDENTIFICATION</scope>
</reference>
<dbReference type="PANTHER" id="PTHR28589:SF1">
    <property type="entry name" value="SMALL RIBOSOMAL SUBUNIT PROTEIN MS34"/>
    <property type="match status" value="1"/>
</dbReference>
<dbReference type="WBParaSite" id="Csp11.Scaffold544.g3440.t1">
    <property type="protein sequence ID" value="Csp11.Scaffold544.g3440.t1"/>
    <property type="gene ID" value="Csp11.Scaffold544.g3440"/>
</dbReference>
<sequence>MSSNLIRFVGNHDVASEGKFLFEILSQLRNFGVGRLVTKNEWARKWPDSPSFVKILRAEPEMDRWLFEGKVYAEWVFRGKNLGIYEFSKDLNRSDWQLVHKHQEKSYTACSTPMQPLVFPDSFPLPPLQVHLSQKSARKSGLDEKTIQRRAPLVLSIDPEFEHLKPFIKQETPNSKSSSIYEEVDRNALLDLYGNELPVKVEAWNAGPAAFQPRFNATKVRIEEQRVK</sequence>